<dbReference type="InterPro" id="IPR046452">
    <property type="entry name" value="HgmA_N"/>
</dbReference>
<dbReference type="GO" id="GO:0006559">
    <property type="term" value="P:L-phenylalanine catabolic process"/>
    <property type="evidence" value="ECO:0007669"/>
    <property type="project" value="UniProtKB-UniRule"/>
</dbReference>
<comment type="cofactor">
    <cofactor evidence="1 11">
        <name>Fe cation</name>
        <dbReference type="ChEBI" id="CHEBI:24875"/>
    </cofactor>
</comment>
<evidence type="ECO:0000313" key="14">
    <source>
        <dbReference type="EMBL" id="SHF70926.1"/>
    </source>
</evidence>
<feature type="domain" description="Homogentisate 1,2-dioxygenase C-terminal" evidence="12">
    <location>
        <begin position="270"/>
        <end position="419"/>
    </location>
</feature>
<keyword evidence="4" id="KW-0828">Tyrosine catabolism</keyword>
<dbReference type="GO" id="GO:0005737">
    <property type="term" value="C:cytoplasm"/>
    <property type="evidence" value="ECO:0007669"/>
    <property type="project" value="TreeGrafter"/>
</dbReference>
<dbReference type="EC" id="1.13.11.5" evidence="9"/>
<evidence type="ECO:0000256" key="6">
    <source>
        <dbReference type="ARBA" id="ARBA00023002"/>
    </source>
</evidence>
<feature type="domain" description="Homogentisate 1,2-dioxygenase N-terminal" evidence="13">
    <location>
        <begin position="3"/>
        <end position="269"/>
    </location>
</feature>
<dbReference type="InterPro" id="IPR005708">
    <property type="entry name" value="Homogentis_dOase"/>
</dbReference>
<evidence type="ECO:0000256" key="8">
    <source>
        <dbReference type="ARBA" id="ARBA00023232"/>
    </source>
</evidence>
<proteinExistence type="inferred from homology"/>
<dbReference type="SUPFAM" id="SSF51182">
    <property type="entry name" value="RmlC-like cupins"/>
    <property type="match status" value="1"/>
</dbReference>
<organism evidence="14 15">
    <name type="scientific">Marinomonas polaris DSM 16579</name>
    <dbReference type="NCBI Taxonomy" id="1122206"/>
    <lineage>
        <taxon>Bacteria</taxon>
        <taxon>Pseudomonadati</taxon>
        <taxon>Pseudomonadota</taxon>
        <taxon>Gammaproteobacteria</taxon>
        <taxon>Oceanospirillales</taxon>
        <taxon>Oceanospirillaceae</taxon>
        <taxon>Marinomonas</taxon>
    </lineage>
</organism>
<dbReference type="NCBIfam" id="TIGR01015">
    <property type="entry name" value="hmgA"/>
    <property type="match status" value="1"/>
</dbReference>
<name>A0A1M5DVH7_9GAMM</name>
<reference evidence="15" key="1">
    <citation type="submission" date="2016-11" db="EMBL/GenBank/DDBJ databases">
        <authorList>
            <person name="Varghese N."/>
            <person name="Submissions S."/>
        </authorList>
    </citation>
    <scope>NUCLEOTIDE SEQUENCE [LARGE SCALE GENOMIC DNA]</scope>
    <source>
        <strain evidence="15">DSM 16579</strain>
    </source>
</reference>
<evidence type="ECO:0000259" key="12">
    <source>
        <dbReference type="Pfam" id="PF04209"/>
    </source>
</evidence>
<evidence type="ECO:0000256" key="1">
    <source>
        <dbReference type="ARBA" id="ARBA00001962"/>
    </source>
</evidence>
<evidence type="ECO:0000256" key="5">
    <source>
        <dbReference type="ARBA" id="ARBA00022964"/>
    </source>
</evidence>
<dbReference type="EMBL" id="FQVF01000010">
    <property type="protein sequence ID" value="SHF70926.1"/>
    <property type="molecule type" value="Genomic_DNA"/>
</dbReference>
<comment type="similarity">
    <text evidence="2">Belongs to the homogentisate dioxygenase family.</text>
</comment>
<protein>
    <recommendedName>
        <fullName evidence="9">Homogentisate 1,2-dioxygenase</fullName>
        <ecNumber evidence="9">1.13.11.5</ecNumber>
    </recommendedName>
</protein>
<sequence>MSYLSGFRNYHSTEALAGVLPIGQNSPQRCAFGLYAEQISGSAFTAPQGHNLRSWMYRIRPSVAHRADGDLVEFVNWVSQSDDSNTQIAFDPLRWNPLAAVEGHWVESVRTLTIAGSASSQIGMSASIATLYERQQPVLQNHDAEMLVMPISSSISLRTEFGVLDIGVGSLGVIPRSAFVELSTENTTQIYLLENYGSPFELPNRGAIGANGLANERDFEYPTASFVEQQSATWVIEKREGRFREFTLEHSPFDVLGWHGNHAPYRYDLRRFNTLGSISYDHPDPSIFTVLTSPSQTAGVANIDVVVFGDRWLVAENTFRPPWYHRNVMAEFMGLIYGTYDAKPNGFLPGGASLHNAGSPHGPDYDAFSKASASELTPHKLSGTLAFMFETSAPQRITHFAANATERQKDYVGCWKDIQPASQIIKEFNVPDNISRNNKSTDSHNG</sequence>
<evidence type="ECO:0000256" key="2">
    <source>
        <dbReference type="ARBA" id="ARBA00007757"/>
    </source>
</evidence>
<keyword evidence="8" id="KW-0585">Phenylalanine catabolism</keyword>
<dbReference type="InterPro" id="IPR011051">
    <property type="entry name" value="RmlC_Cupin_sf"/>
</dbReference>
<evidence type="ECO:0000256" key="10">
    <source>
        <dbReference type="PIRSR" id="PIRSR605708-1"/>
    </source>
</evidence>
<dbReference type="GO" id="GO:0046872">
    <property type="term" value="F:metal ion binding"/>
    <property type="evidence" value="ECO:0007669"/>
    <property type="project" value="UniProtKB-KW"/>
</dbReference>
<evidence type="ECO:0000313" key="15">
    <source>
        <dbReference type="Proteomes" id="UP000184517"/>
    </source>
</evidence>
<dbReference type="Proteomes" id="UP000184517">
    <property type="component" value="Unassembled WGS sequence"/>
</dbReference>
<keyword evidence="15" id="KW-1185">Reference proteome</keyword>
<dbReference type="PANTHER" id="PTHR11056">
    <property type="entry name" value="HOMOGENTISATE 1,2-DIOXYGENASE"/>
    <property type="match status" value="1"/>
</dbReference>
<dbReference type="PANTHER" id="PTHR11056:SF0">
    <property type="entry name" value="HOMOGENTISATE 1,2-DIOXYGENASE"/>
    <property type="match status" value="1"/>
</dbReference>
<dbReference type="GO" id="GO:0004411">
    <property type="term" value="F:homogentisate 1,2-dioxygenase activity"/>
    <property type="evidence" value="ECO:0007669"/>
    <property type="project" value="UniProtKB-UniRule"/>
</dbReference>
<keyword evidence="6" id="KW-0560">Oxidoreductase</keyword>
<keyword evidence="5 14" id="KW-0223">Dioxygenase</keyword>
<dbReference type="AlphaFoldDB" id="A0A1M5DVH7"/>
<dbReference type="RefSeq" id="WP_072840036.1">
    <property type="nucleotide sequence ID" value="NZ_FQVF01000010.1"/>
</dbReference>
<dbReference type="STRING" id="1122206.SAMN02745753_02517"/>
<evidence type="ECO:0000256" key="7">
    <source>
        <dbReference type="ARBA" id="ARBA00023004"/>
    </source>
</evidence>
<evidence type="ECO:0000256" key="3">
    <source>
        <dbReference type="ARBA" id="ARBA00022723"/>
    </source>
</evidence>
<dbReference type="InterPro" id="IPR014710">
    <property type="entry name" value="RmlC-like_jellyroll"/>
</dbReference>
<evidence type="ECO:0000259" key="13">
    <source>
        <dbReference type="Pfam" id="PF20510"/>
    </source>
</evidence>
<keyword evidence="7 11" id="KW-0408">Iron</keyword>
<feature type="binding site" evidence="11">
    <location>
        <position position="361"/>
    </location>
    <ligand>
        <name>Fe cation</name>
        <dbReference type="ChEBI" id="CHEBI:24875"/>
    </ligand>
</feature>
<dbReference type="Gene3D" id="2.60.120.10">
    <property type="entry name" value="Jelly Rolls"/>
    <property type="match status" value="1"/>
</dbReference>
<feature type="active site" description="Proton acceptor" evidence="10">
    <location>
        <position position="282"/>
    </location>
</feature>
<dbReference type="Pfam" id="PF04209">
    <property type="entry name" value="HgmA_C"/>
    <property type="match status" value="1"/>
</dbReference>
<feature type="binding site" evidence="11">
    <location>
        <position position="325"/>
    </location>
    <ligand>
        <name>Fe cation</name>
        <dbReference type="ChEBI" id="CHEBI:24875"/>
    </ligand>
</feature>
<dbReference type="FunFam" id="2.60.120.10:FF:000034">
    <property type="entry name" value="Homogentisate 1,2-dioxygenase"/>
    <property type="match status" value="1"/>
</dbReference>
<evidence type="ECO:0000256" key="4">
    <source>
        <dbReference type="ARBA" id="ARBA00022878"/>
    </source>
</evidence>
<dbReference type="InterPro" id="IPR046451">
    <property type="entry name" value="HgmA_C"/>
</dbReference>
<keyword evidence="3 11" id="KW-0479">Metal-binding</keyword>
<accession>A0A1M5DVH7</accession>
<dbReference type="OrthoDB" id="9811253at2"/>
<feature type="binding site" evidence="11">
    <location>
        <position position="331"/>
    </location>
    <ligand>
        <name>Fe cation</name>
        <dbReference type="ChEBI" id="CHEBI:24875"/>
    </ligand>
</feature>
<evidence type="ECO:0000256" key="9">
    <source>
        <dbReference type="NCBIfam" id="TIGR01015"/>
    </source>
</evidence>
<feature type="binding site" evidence="11">
    <location>
        <position position="340"/>
    </location>
    <ligand>
        <name>homogentisate</name>
        <dbReference type="ChEBI" id="CHEBI:16169"/>
    </ligand>
</feature>
<gene>
    <name evidence="14" type="ORF">SAMN02745753_02517</name>
</gene>
<feature type="binding site" evidence="11">
    <location>
        <position position="361"/>
    </location>
    <ligand>
        <name>homogentisate</name>
        <dbReference type="ChEBI" id="CHEBI:16169"/>
    </ligand>
</feature>
<evidence type="ECO:0000256" key="11">
    <source>
        <dbReference type="PIRSR" id="PIRSR605708-2"/>
    </source>
</evidence>
<dbReference type="GO" id="GO:0006572">
    <property type="term" value="P:L-tyrosine catabolic process"/>
    <property type="evidence" value="ECO:0007669"/>
    <property type="project" value="UniProtKB-UniRule"/>
</dbReference>
<dbReference type="Pfam" id="PF20510">
    <property type="entry name" value="HgmA_N"/>
    <property type="match status" value="1"/>
</dbReference>